<dbReference type="EnsemblMetazoa" id="XM_038011419.1">
    <property type="protein sequence ID" value="XP_037867347.1"/>
    <property type="gene ID" value="LOC119628604"/>
</dbReference>
<evidence type="ECO:0000313" key="2">
    <source>
        <dbReference type="EnsemblMetazoa" id="XP_037867347.1"/>
    </source>
</evidence>
<evidence type="ECO:0000313" key="3">
    <source>
        <dbReference type="Proteomes" id="UP000005204"/>
    </source>
</evidence>
<accession>A0A8R2LVE0</accession>
<feature type="compositionally biased region" description="Polar residues" evidence="1">
    <location>
        <begin position="20"/>
        <end position="53"/>
    </location>
</feature>
<evidence type="ECO:0000256" key="1">
    <source>
        <dbReference type="SAM" id="MobiDB-lite"/>
    </source>
</evidence>
<keyword evidence="3" id="KW-1185">Reference proteome</keyword>
<dbReference type="AlphaFoldDB" id="A0A8R2LVE0"/>
<dbReference type="Proteomes" id="UP000005204">
    <property type="component" value="Unassembled WGS sequence"/>
</dbReference>
<feature type="region of interest" description="Disordered" evidence="1">
    <location>
        <begin position="20"/>
        <end position="77"/>
    </location>
</feature>
<proteinExistence type="predicted"/>
<reference evidence="3" key="1">
    <citation type="journal article" date="2008" name="Insect Biochem. Mol. Biol.">
        <title>The genome of a lepidopteran model insect, the silkworm Bombyx mori.</title>
        <authorList>
            <consortium name="International Silkworm Genome Consortium"/>
        </authorList>
    </citation>
    <scope>NUCLEOTIDE SEQUENCE [LARGE SCALE GENOMIC DNA]</scope>
    <source>
        <strain evidence="3">p50T</strain>
    </source>
</reference>
<reference evidence="2" key="2">
    <citation type="submission" date="2022-06" db="UniProtKB">
        <authorList>
            <consortium name="EnsemblMetazoa"/>
        </authorList>
    </citation>
    <scope>IDENTIFICATION</scope>
    <source>
        <strain evidence="2">p50T (Dazao)</strain>
    </source>
</reference>
<name>A0A8R2LVE0_BOMMO</name>
<feature type="compositionally biased region" description="Polar residues" evidence="1">
    <location>
        <begin position="62"/>
        <end position="73"/>
    </location>
</feature>
<organism evidence="2 3">
    <name type="scientific">Bombyx mori</name>
    <name type="common">Silk moth</name>
    <dbReference type="NCBI Taxonomy" id="7091"/>
    <lineage>
        <taxon>Eukaryota</taxon>
        <taxon>Metazoa</taxon>
        <taxon>Ecdysozoa</taxon>
        <taxon>Arthropoda</taxon>
        <taxon>Hexapoda</taxon>
        <taxon>Insecta</taxon>
        <taxon>Pterygota</taxon>
        <taxon>Neoptera</taxon>
        <taxon>Endopterygota</taxon>
        <taxon>Lepidoptera</taxon>
        <taxon>Glossata</taxon>
        <taxon>Ditrysia</taxon>
        <taxon>Bombycoidea</taxon>
        <taxon>Bombycidae</taxon>
        <taxon>Bombycinae</taxon>
        <taxon>Bombyx</taxon>
    </lineage>
</organism>
<protein>
    <submittedName>
        <fullName evidence="2">Uncharacterized protein</fullName>
    </submittedName>
</protein>
<sequence length="139" mass="16017">MAIYRQKQFPVNLRQRTISKIETVPSESSTKNHQQDRNSSQQIIKTETVLRSSPTKKHQQDRNSYQQFSNSTVIRKPPVNQLPVNQTVICETSLQKPKPIERNSRLLPAHKQTAKTIITRLGNSHTDRVVYISWSIRAG</sequence>